<evidence type="ECO:0000256" key="1">
    <source>
        <dbReference type="ARBA" id="ARBA00022503"/>
    </source>
</evidence>
<gene>
    <name evidence="5" type="ORF">BTJ39_04760</name>
</gene>
<reference evidence="5 6" key="1">
    <citation type="submission" date="2016-12" db="EMBL/GenBank/DDBJ databases">
        <title>Izhakiella australiana sp. nov. of genus Izhakiella isolated from Australian desert.</title>
        <authorList>
            <person name="Ji M."/>
        </authorList>
    </citation>
    <scope>NUCLEOTIDE SEQUENCE [LARGE SCALE GENOMIC DNA]</scope>
    <source>
        <strain evidence="5 6">D4N98</strain>
    </source>
</reference>
<dbReference type="Pfam" id="PF04958">
    <property type="entry name" value="AstA"/>
    <property type="match status" value="1"/>
</dbReference>
<dbReference type="OrthoDB" id="21121at2"/>
<dbReference type="RefSeq" id="WP_078001530.1">
    <property type="nucleotide sequence ID" value="NZ_MRUL01000002.1"/>
</dbReference>
<organism evidence="5 6">
    <name type="scientific">Izhakiella australiensis</name>
    <dbReference type="NCBI Taxonomy" id="1926881"/>
    <lineage>
        <taxon>Bacteria</taxon>
        <taxon>Pseudomonadati</taxon>
        <taxon>Pseudomonadota</taxon>
        <taxon>Gammaproteobacteria</taxon>
        <taxon>Enterobacterales</taxon>
        <taxon>Erwiniaceae</taxon>
        <taxon>Izhakiella</taxon>
    </lineage>
</organism>
<accession>A0A1S8YQ58</accession>
<dbReference type="InterPro" id="IPR016181">
    <property type="entry name" value="Acyl_CoA_acyltransferase"/>
</dbReference>
<dbReference type="GO" id="GO:0008791">
    <property type="term" value="F:arginine N-succinyltransferase activity"/>
    <property type="evidence" value="ECO:0007669"/>
    <property type="project" value="UniProtKB-UniRule"/>
</dbReference>
<dbReference type="EMBL" id="MRUL01000002">
    <property type="protein sequence ID" value="OON41279.1"/>
    <property type="molecule type" value="Genomic_DNA"/>
</dbReference>
<sequence length="346" mass="38591">MMFIRPVERDDLAQLMHLAGKTGGGLTSLPADADTLQARIERSILTWQGGLPQAEQGYVFVLADSENNQAVGISAIEVAVGLQDPWYNFRVGNQVHASRALNIYNVMPTLTLSNDHTGSSELCTLFLDPDYRRDKNGYLLSKSRFLFMAGSRDKFTTRIVAEMRGVIEGDGYSPFWHSVGQRFFSMAFSEADYLCGTGQKAFIAELMPKHPLYIDYLDADAQRVIGKVHPHTAPARAVLESEGLHYQHYIDIFDGGPTLECNIDDVRAIRESQRRPLRIQAPQPQNSSLTPCLVSNERFDDFRTLLVAADPRAPEVMLTAEQADILRSSPGDMLRIVTLNPEEKSV</sequence>
<evidence type="ECO:0000256" key="2">
    <source>
        <dbReference type="ARBA" id="ARBA00022679"/>
    </source>
</evidence>
<dbReference type="EC" id="2.3.1.109" evidence="4"/>
<dbReference type="SUPFAM" id="SSF55729">
    <property type="entry name" value="Acyl-CoA N-acyltransferases (Nat)"/>
    <property type="match status" value="1"/>
</dbReference>
<evidence type="ECO:0000313" key="5">
    <source>
        <dbReference type="EMBL" id="OON41279.1"/>
    </source>
</evidence>
<dbReference type="Gene3D" id="2.40.40.20">
    <property type="match status" value="1"/>
</dbReference>
<keyword evidence="1" id="KW-0056">Arginine metabolism</keyword>
<dbReference type="InterPro" id="IPR017650">
    <property type="entry name" value="Arginine_N-succinylTrfase"/>
</dbReference>
<comment type="caution">
    <text evidence="5">The sequence shown here is derived from an EMBL/GenBank/DDBJ whole genome shotgun (WGS) entry which is preliminary data.</text>
</comment>
<dbReference type="NCBIfam" id="TIGR03243">
    <property type="entry name" value="arg_catab_AOST"/>
    <property type="match status" value="1"/>
</dbReference>
<evidence type="ECO:0000256" key="4">
    <source>
        <dbReference type="NCBIfam" id="TIGR03244"/>
    </source>
</evidence>
<dbReference type="GO" id="GO:0006527">
    <property type="term" value="P:L-arginine catabolic process"/>
    <property type="evidence" value="ECO:0007669"/>
    <property type="project" value="UniProtKB-UniRule"/>
</dbReference>
<protein>
    <recommendedName>
        <fullName evidence="4">Arginine N-succinyltransferase</fullName>
        <ecNumber evidence="4">2.3.1.109</ecNumber>
    </recommendedName>
</protein>
<dbReference type="PANTHER" id="PTHR30420:SF1">
    <property type="entry name" value="ARGININE N-SUCCINYLTRANSFERASE"/>
    <property type="match status" value="1"/>
</dbReference>
<keyword evidence="3" id="KW-0012">Acyltransferase</keyword>
<keyword evidence="2 5" id="KW-0808">Transferase</keyword>
<dbReference type="NCBIfam" id="TIGR03244">
    <property type="entry name" value="arg_catab_AstA"/>
    <property type="match status" value="1"/>
</dbReference>
<proteinExistence type="predicted"/>
<evidence type="ECO:0000313" key="6">
    <source>
        <dbReference type="Proteomes" id="UP000190667"/>
    </source>
</evidence>
<dbReference type="AlphaFoldDB" id="A0A1S8YQ58"/>
<name>A0A1S8YQ58_9GAMM</name>
<dbReference type="PANTHER" id="PTHR30420">
    <property type="entry name" value="N-SUCCINYLARGININE DIHYDROLASE"/>
    <property type="match status" value="1"/>
</dbReference>
<evidence type="ECO:0000256" key="3">
    <source>
        <dbReference type="ARBA" id="ARBA00023315"/>
    </source>
</evidence>
<dbReference type="STRING" id="1926881.BTJ39_04760"/>
<dbReference type="InterPro" id="IPR007041">
    <property type="entry name" value="Arg_succinylTrfase_AstA/AruG"/>
</dbReference>
<keyword evidence="6" id="KW-1185">Reference proteome</keyword>
<dbReference type="Proteomes" id="UP000190667">
    <property type="component" value="Unassembled WGS sequence"/>
</dbReference>
<dbReference type="NCBIfam" id="NF007770">
    <property type="entry name" value="PRK10456.1"/>
    <property type="match status" value="1"/>
</dbReference>